<dbReference type="HOGENOM" id="CLU_000445_90_4_5"/>
<dbReference type="PANTHER" id="PTHR44688:SF16">
    <property type="entry name" value="DNA-BINDING TRANSCRIPTIONAL ACTIVATOR DEVR_DOSR"/>
    <property type="match status" value="1"/>
</dbReference>
<dbReference type="Pfam" id="PF00072">
    <property type="entry name" value="Response_reg"/>
    <property type="match status" value="1"/>
</dbReference>
<dbReference type="GO" id="GO:0006355">
    <property type="term" value="P:regulation of DNA-templated transcription"/>
    <property type="evidence" value="ECO:0007669"/>
    <property type="project" value="InterPro"/>
</dbReference>
<dbReference type="Gene3D" id="1.10.10.10">
    <property type="entry name" value="Winged helix-like DNA-binding domain superfamily/Winged helix DNA-binding domain"/>
    <property type="match status" value="1"/>
</dbReference>
<protein>
    <submittedName>
        <fullName evidence="7">Putative two-component response regulator</fullName>
    </submittedName>
</protein>
<dbReference type="CDD" id="cd06170">
    <property type="entry name" value="LuxR_C_like"/>
    <property type="match status" value="1"/>
</dbReference>
<dbReference type="Proteomes" id="UP000006230">
    <property type="component" value="Unassembled WGS sequence"/>
</dbReference>
<dbReference type="RefSeq" id="WP_007803072.1">
    <property type="nucleotide sequence ID" value="NZ_DS022277.1"/>
</dbReference>
<reference evidence="7 8" key="1">
    <citation type="journal article" date="2010" name="J. Bacteriol.">
        <title>Genome sequences of Pelagibaca bermudensis HTCC2601T and Maritimibacter alkaliphilus HTCC2654T, the type strains of two marine Roseobacter genera.</title>
        <authorList>
            <person name="Thrash J.C."/>
            <person name="Cho J.C."/>
            <person name="Ferriera S."/>
            <person name="Johnson J."/>
            <person name="Vergin K.L."/>
            <person name="Giovannoni S.J."/>
        </authorList>
    </citation>
    <scope>NUCLEOTIDE SEQUENCE [LARGE SCALE GENOMIC DNA]</scope>
    <source>
        <strain evidence="8">DSM 26914 / JCM 13377 / KCTC 12554 / HTCC2601</strain>
    </source>
</reference>
<evidence type="ECO:0000256" key="4">
    <source>
        <dbReference type="PROSITE-ProRule" id="PRU00169"/>
    </source>
</evidence>
<proteinExistence type="predicted"/>
<dbReference type="PRINTS" id="PR00038">
    <property type="entry name" value="HTHLUXR"/>
</dbReference>
<evidence type="ECO:0000259" key="6">
    <source>
        <dbReference type="PROSITE" id="PS50110"/>
    </source>
</evidence>
<dbReference type="GO" id="GO:0003677">
    <property type="term" value="F:DNA binding"/>
    <property type="evidence" value="ECO:0007669"/>
    <property type="project" value="UniProtKB-KW"/>
</dbReference>
<dbReference type="PROSITE" id="PS50043">
    <property type="entry name" value="HTH_LUXR_2"/>
    <property type="match status" value="1"/>
</dbReference>
<evidence type="ECO:0000256" key="2">
    <source>
        <dbReference type="ARBA" id="ARBA00023125"/>
    </source>
</evidence>
<evidence type="ECO:0000256" key="3">
    <source>
        <dbReference type="ARBA" id="ARBA00023163"/>
    </source>
</evidence>
<dbReference type="AlphaFoldDB" id="Q0FK57"/>
<comment type="caution">
    <text evidence="7">The sequence shown here is derived from an EMBL/GenBank/DDBJ whole genome shotgun (WGS) entry which is preliminary data.</text>
</comment>
<keyword evidence="8" id="KW-1185">Reference proteome</keyword>
<dbReference type="Gene3D" id="3.40.50.2300">
    <property type="match status" value="1"/>
</dbReference>
<dbReference type="InterPro" id="IPR011006">
    <property type="entry name" value="CheY-like_superfamily"/>
</dbReference>
<dbReference type="Pfam" id="PF00196">
    <property type="entry name" value="GerE"/>
    <property type="match status" value="1"/>
</dbReference>
<feature type="modified residue" description="4-aspartylphosphate" evidence="4">
    <location>
        <position position="59"/>
    </location>
</feature>
<evidence type="ECO:0000259" key="5">
    <source>
        <dbReference type="PROSITE" id="PS50043"/>
    </source>
</evidence>
<organism evidence="7 8">
    <name type="scientific">Salipiger bermudensis (strain DSM 26914 / JCM 13377 / KCTC 12554 / HTCC2601)</name>
    <name type="common">Pelagibaca bermudensis</name>
    <dbReference type="NCBI Taxonomy" id="314265"/>
    <lineage>
        <taxon>Bacteria</taxon>
        <taxon>Pseudomonadati</taxon>
        <taxon>Pseudomonadota</taxon>
        <taxon>Alphaproteobacteria</taxon>
        <taxon>Rhodobacterales</taxon>
        <taxon>Roseobacteraceae</taxon>
        <taxon>Salipiger</taxon>
    </lineage>
</organism>
<sequence>MNAPSEEPFVVHLVDDDESVRRALARLIRAGGFDVHPHASGETFLDDFDPAVAGCAILDMYLPRLDGFELAERVAALQPELPVVFLTGRGDIGMGVRAMKEGAFDFLTKPVQPSMLLTTLAAARALARQAQAETHCTARYEERLQSLTPRETEVLDAVVSGSLNKEIAHDLGLAEKTVKVHRARVMKKMGMRTIAELVRASVTRRIDAP</sequence>
<feature type="domain" description="HTH luxR-type" evidence="5">
    <location>
        <begin position="140"/>
        <end position="205"/>
    </location>
</feature>
<dbReference type="SMART" id="SM00421">
    <property type="entry name" value="HTH_LUXR"/>
    <property type="match status" value="1"/>
</dbReference>
<dbReference type="STRING" id="314265.R2601_06143"/>
<dbReference type="OrthoDB" id="9782655at2"/>
<dbReference type="SUPFAM" id="SSF46894">
    <property type="entry name" value="C-terminal effector domain of the bipartite response regulators"/>
    <property type="match status" value="1"/>
</dbReference>
<dbReference type="InterPro" id="IPR016032">
    <property type="entry name" value="Sig_transdc_resp-reg_C-effctor"/>
</dbReference>
<dbReference type="InterPro" id="IPR001789">
    <property type="entry name" value="Sig_transdc_resp-reg_receiver"/>
</dbReference>
<dbReference type="InterPro" id="IPR000792">
    <property type="entry name" value="Tscrpt_reg_LuxR_C"/>
</dbReference>
<dbReference type="eggNOG" id="COG4566">
    <property type="taxonomic scope" value="Bacteria"/>
</dbReference>
<feature type="domain" description="Response regulatory" evidence="6">
    <location>
        <begin position="10"/>
        <end position="124"/>
    </location>
</feature>
<keyword evidence="2" id="KW-0238">DNA-binding</keyword>
<evidence type="ECO:0000313" key="8">
    <source>
        <dbReference type="Proteomes" id="UP000006230"/>
    </source>
</evidence>
<dbReference type="EMBL" id="AATQ01000043">
    <property type="protein sequence ID" value="EAU44548.1"/>
    <property type="molecule type" value="Genomic_DNA"/>
</dbReference>
<gene>
    <name evidence="7" type="ORF">R2601_06143</name>
</gene>
<evidence type="ECO:0000313" key="7">
    <source>
        <dbReference type="EMBL" id="EAU44548.1"/>
    </source>
</evidence>
<dbReference type="InterPro" id="IPR036388">
    <property type="entry name" value="WH-like_DNA-bd_sf"/>
</dbReference>
<keyword evidence="4" id="KW-0597">Phosphoprotein</keyword>
<dbReference type="GO" id="GO:0000160">
    <property type="term" value="P:phosphorelay signal transduction system"/>
    <property type="evidence" value="ECO:0007669"/>
    <property type="project" value="InterPro"/>
</dbReference>
<dbReference type="PROSITE" id="PS00622">
    <property type="entry name" value="HTH_LUXR_1"/>
    <property type="match status" value="1"/>
</dbReference>
<name>Q0FK57_SALBH</name>
<dbReference type="SUPFAM" id="SSF52172">
    <property type="entry name" value="CheY-like"/>
    <property type="match status" value="1"/>
</dbReference>
<accession>Q0FK57</accession>
<keyword evidence="1" id="KW-0805">Transcription regulation</keyword>
<dbReference type="SMART" id="SM00448">
    <property type="entry name" value="REC"/>
    <property type="match status" value="1"/>
</dbReference>
<dbReference type="PANTHER" id="PTHR44688">
    <property type="entry name" value="DNA-BINDING TRANSCRIPTIONAL ACTIVATOR DEVR_DOSR"/>
    <property type="match status" value="1"/>
</dbReference>
<evidence type="ECO:0000256" key="1">
    <source>
        <dbReference type="ARBA" id="ARBA00023015"/>
    </source>
</evidence>
<keyword evidence="3" id="KW-0804">Transcription</keyword>
<dbReference type="PROSITE" id="PS50110">
    <property type="entry name" value="RESPONSE_REGULATORY"/>
    <property type="match status" value="1"/>
</dbReference>